<evidence type="ECO:0000313" key="3">
    <source>
        <dbReference type="EMBL" id="KAF8395045.1"/>
    </source>
</evidence>
<feature type="region of interest" description="Disordered" evidence="1">
    <location>
        <begin position="663"/>
        <end position="686"/>
    </location>
</feature>
<gene>
    <name evidence="3" type="ORF">HHK36_018984</name>
</gene>
<dbReference type="OMA" id="TSLYMPE"/>
<dbReference type="InterPro" id="IPR005062">
    <property type="entry name" value="SAC3/GANP/THP3_conserved"/>
</dbReference>
<reference evidence="3 4" key="1">
    <citation type="submission" date="2020-04" db="EMBL/GenBank/DDBJ databases">
        <title>Plant Genome Project.</title>
        <authorList>
            <person name="Zhang R.-G."/>
        </authorList>
    </citation>
    <scope>NUCLEOTIDE SEQUENCE [LARGE SCALE GENOMIC DNA]</scope>
    <source>
        <strain evidence="3">YNK0</strain>
        <tissue evidence="3">Leaf</tissue>
    </source>
</reference>
<feature type="compositionally biased region" description="Polar residues" evidence="1">
    <location>
        <begin position="610"/>
        <end position="619"/>
    </location>
</feature>
<dbReference type="PANTHER" id="PTHR12436:SF4">
    <property type="entry name" value="LEUKOCYTE RECEPTOR CLUSTER MEMBER 8"/>
    <property type="match status" value="1"/>
</dbReference>
<organism evidence="3 4">
    <name type="scientific">Tetracentron sinense</name>
    <name type="common">Spur-leaf</name>
    <dbReference type="NCBI Taxonomy" id="13715"/>
    <lineage>
        <taxon>Eukaryota</taxon>
        <taxon>Viridiplantae</taxon>
        <taxon>Streptophyta</taxon>
        <taxon>Embryophyta</taxon>
        <taxon>Tracheophyta</taxon>
        <taxon>Spermatophyta</taxon>
        <taxon>Magnoliopsida</taxon>
        <taxon>Trochodendrales</taxon>
        <taxon>Trochodendraceae</taxon>
        <taxon>Tetracentron</taxon>
    </lineage>
</organism>
<keyword evidence="4" id="KW-1185">Reference proteome</keyword>
<proteinExistence type="predicted"/>
<dbReference type="PANTHER" id="PTHR12436">
    <property type="entry name" value="80 KDA MCM3-ASSOCIATED PROTEIN"/>
    <property type="match status" value="1"/>
</dbReference>
<dbReference type="GO" id="GO:0005634">
    <property type="term" value="C:nucleus"/>
    <property type="evidence" value="ECO:0007669"/>
    <property type="project" value="TreeGrafter"/>
</dbReference>
<feature type="region of interest" description="Disordered" evidence="1">
    <location>
        <begin position="72"/>
        <end position="109"/>
    </location>
</feature>
<dbReference type="PROSITE" id="PS50250">
    <property type="entry name" value="PCI"/>
    <property type="match status" value="1"/>
</dbReference>
<dbReference type="OrthoDB" id="199574at2759"/>
<dbReference type="FunFam" id="1.25.40.990:FF:000005">
    <property type="entry name" value="Putative SAC3/GANP family protein"/>
    <property type="match status" value="1"/>
</dbReference>
<feature type="compositionally biased region" description="Low complexity" evidence="1">
    <location>
        <begin position="305"/>
        <end position="314"/>
    </location>
</feature>
<dbReference type="Proteomes" id="UP000655225">
    <property type="component" value="Unassembled WGS sequence"/>
</dbReference>
<protein>
    <recommendedName>
        <fullName evidence="2">PCI domain-containing protein</fullName>
    </recommendedName>
</protein>
<evidence type="ECO:0000313" key="4">
    <source>
        <dbReference type="Proteomes" id="UP000655225"/>
    </source>
</evidence>
<name>A0A834YVG7_TETSI</name>
<dbReference type="Gene3D" id="1.25.40.990">
    <property type="match status" value="1"/>
</dbReference>
<evidence type="ECO:0000259" key="2">
    <source>
        <dbReference type="PROSITE" id="PS50250"/>
    </source>
</evidence>
<dbReference type="AlphaFoldDB" id="A0A834YVG7"/>
<dbReference type="EMBL" id="JABCRI010000013">
    <property type="protein sequence ID" value="KAF8395045.1"/>
    <property type="molecule type" value="Genomic_DNA"/>
</dbReference>
<feature type="region of interest" description="Disordered" evidence="1">
    <location>
        <begin position="267"/>
        <end position="314"/>
    </location>
</feature>
<accession>A0A834YVG7</accession>
<dbReference type="InterPro" id="IPR045107">
    <property type="entry name" value="SAC3/GANP/THP3"/>
</dbReference>
<feature type="compositionally biased region" description="Polar residues" evidence="1">
    <location>
        <begin position="267"/>
        <end position="279"/>
    </location>
</feature>
<feature type="domain" description="PCI" evidence="2">
    <location>
        <begin position="814"/>
        <end position="1000"/>
    </location>
</feature>
<feature type="compositionally biased region" description="Basic and acidic residues" evidence="1">
    <location>
        <begin position="74"/>
        <end position="88"/>
    </location>
</feature>
<dbReference type="Pfam" id="PF03399">
    <property type="entry name" value="SAC3_GANP"/>
    <property type="match status" value="1"/>
</dbReference>
<evidence type="ECO:0000256" key="1">
    <source>
        <dbReference type="SAM" id="MobiDB-lite"/>
    </source>
</evidence>
<comment type="caution">
    <text evidence="3">The sequence shown here is derived from an EMBL/GenBank/DDBJ whole genome shotgun (WGS) entry which is preliminary data.</text>
</comment>
<feature type="compositionally biased region" description="Low complexity" evidence="1">
    <location>
        <begin position="93"/>
        <end position="107"/>
    </location>
</feature>
<sequence>MLMNQGGNSDTGAPRDPNSLEACQVVDASQGHTSAYASLALGHPPLPSTSWSEALSGTMHRIANRSIETTNSSYHHDQYTEPPSRDAQDGLNAASHASTSSSLGSASGPQEYAGYTSYPSSSDPYGYGNAGYQAYYNGYQQQTSHPNSQPVGAYQNSGAPYQPLTSFQNTGSYAGPTSYASTYYNPGDYQTTGGYPSGSYSNQTNLWNEGNYVNYTPHQFPNYTSSDSNGAHSSNTVAATPLHYDQHYKQWADYYSQTEVSCAPGTENMSVTSASTSDCATPVVSGGYPNSNSQPPPPGTTSWKPESSSSELPPLQAGAMVCDTQNGYWKHGASGFQNHHVNQMPSYFQKPLDSNPPLYDSFQDQQKTACPQGPNLQYPATHHVSQNYQPPLQTVQSLDTRRVSKLQIPTNPRIASNLALGLSKTDKDSSTTDAAAKPSYISISMPKSNNKVSSLDDADPTLKLGILPTSLRAYVERAFGRFKDDSQLAACQNIMKEIITKGSADGTLFTRDWDTEPLFPLPNMDVVKKDSVHFSITGSSLPKYKSPSRRAKSRWEPLPEEKLVDKLASVNHVSVKNVSWDHLKESGRVFSSGKTENKEDSWNNAKFAPLQQQTPSKNIQRPVKKQRLIDGFNAANIDDASSDSDKEQGLTAYYSGAIALANTPEERKRRENRSKRFERHGHRAETKHFRSKAFGAGNLYTRMASALVLNKNCEDGASRAVEDIDWDALTVKGTCQEIEKRYLRLTSAPDPTTVRPAEVLEKALLMVQSSQKNYLYKCDQLKSIRQDLTVQRISNELTVKVYETHARLALEAGDLPEYNQCQSQLKSLYADGIKGCHLEFSAYNLLCVILHSSNNRDLVSSMSRLSDEAKKDDAVKHALAVRAAVTSGNYVLFFRLYKTAPNLNTCLMDLYFEKMRYEAVKCMSRSYRPAVPVAFIAQVLGFTSVLATTEGRDEKDTDGLVECEEWLRAHGACLCADNNGEMQLDTKASSSSLFMPEPEDAVAHGDTSLAVNDFLTRTS</sequence>
<feature type="region of interest" description="Disordered" evidence="1">
    <location>
        <begin position="591"/>
        <end position="622"/>
    </location>
</feature>
<feature type="compositionally biased region" description="Basic residues" evidence="1">
    <location>
        <begin position="670"/>
        <end position="682"/>
    </location>
</feature>
<dbReference type="InterPro" id="IPR000717">
    <property type="entry name" value="PCI_dom"/>
</dbReference>